<dbReference type="InterPro" id="IPR013078">
    <property type="entry name" value="His_Pase_superF_clade-1"/>
</dbReference>
<evidence type="ECO:0000259" key="3">
    <source>
        <dbReference type="Pfam" id="PF01591"/>
    </source>
</evidence>
<dbReference type="GO" id="GO:0005829">
    <property type="term" value="C:cytosol"/>
    <property type="evidence" value="ECO:0007669"/>
    <property type="project" value="TreeGrafter"/>
</dbReference>
<dbReference type="SUPFAM" id="SSF53254">
    <property type="entry name" value="Phosphoglycerate mutase-like"/>
    <property type="match status" value="1"/>
</dbReference>
<protein>
    <recommendedName>
        <fullName evidence="3">6-phosphofructo-2-kinase domain-containing protein</fullName>
    </recommendedName>
</protein>
<dbReference type="PIRSF" id="PIRSF000709">
    <property type="entry name" value="6PFK_2-Ptase"/>
    <property type="match status" value="1"/>
</dbReference>
<dbReference type="FunFam" id="3.40.50.300:FF:000644">
    <property type="entry name" value="GpmB, Fructose-2,6-bisphosphatase"/>
    <property type="match status" value="1"/>
</dbReference>
<dbReference type="Pfam" id="PF01591">
    <property type="entry name" value="6PF2K"/>
    <property type="match status" value="1"/>
</dbReference>
<dbReference type="GO" id="GO:0006000">
    <property type="term" value="P:fructose metabolic process"/>
    <property type="evidence" value="ECO:0007669"/>
    <property type="project" value="InterPro"/>
</dbReference>
<gene>
    <name evidence="4" type="ORF">CTAYLR_006804</name>
    <name evidence="5" type="ORF">CTAYLR_007872</name>
</gene>
<comment type="caution">
    <text evidence="5">The sequence shown here is derived from an EMBL/GenBank/DDBJ whole genome shotgun (WGS) entry which is preliminary data.</text>
</comment>
<dbReference type="PANTHER" id="PTHR10606:SF49">
    <property type="entry name" value="6-PHOSPHOFRUCTO-2-KINASE DOMAIN-CONTAINING PROTEIN"/>
    <property type="match status" value="1"/>
</dbReference>
<sequence length="457" mass="50311">MTSRQAHPEKGGLARASEKGISYYETAGIVERVGLKDVECLSQRSLLTHNSKKLILVMVGMPARGKSFIAAKLYSFLSWSGYKTRVFNVGAHRRSRGGEENKRSAHSEASFFDSSNLEAKARREALAMEVLDSLLAWLLEEEGDIGIFDATNSTRARRRAVVERCGEHPSTSVVFVESLCDDLAILDANMRTKVTSSPDFRGMDFESALVDLRKRIANYEKSYEPVQDVEGAYVKMHDFSSKITANLCFGRMSKTVVPFCAAIHSDDRPVFVTALAPRQHEPEFVAAADVDVDFGPRLAEWWWRRRPDSRLSVYSSTMPLAIDAAKTIQSTAPDLVTLTHTSALNPLLVCADPNVTSAPKRRDLHDRGPDSGESYADLVSRLETVLLDIEASVDSVLIVTHATPARALRAYFKNIRVIDCMGPSTSPETKALADAVPAVLELGPKVGGGWLETIHVL</sequence>
<dbReference type="Gene3D" id="3.40.50.300">
    <property type="entry name" value="P-loop containing nucleotide triphosphate hydrolases"/>
    <property type="match status" value="1"/>
</dbReference>
<dbReference type="Proteomes" id="UP001230188">
    <property type="component" value="Unassembled WGS sequence"/>
</dbReference>
<name>A0AAD7XI28_9STRA</name>
<dbReference type="InterPro" id="IPR027417">
    <property type="entry name" value="P-loop_NTPase"/>
</dbReference>
<evidence type="ECO:0000313" key="6">
    <source>
        <dbReference type="Proteomes" id="UP001230188"/>
    </source>
</evidence>
<dbReference type="SUPFAM" id="SSF52540">
    <property type="entry name" value="P-loop containing nucleoside triphosphate hydrolases"/>
    <property type="match status" value="1"/>
</dbReference>
<keyword evidence="2" id="KW-0067">ATP-binding</keyword>
<dbReference type="InterPro" id="IPR029033">
    <property type="entry name" value="His_PPase_superfam"/>
</dbReference>
<dbReference type="Gene3D" id="3.40.50.1240">
    <property type="entry name" value="Phosphoglycerate mutase-like"/>
    <property type="match status" value="1"/>
</dbReference>
<keyword evidence="6" id="KW-1185">Reference proteome</keyword>
<dbReference type="EMBL" id="JAQMWT010000404">
    <property type="protein sequence ID" value="KAJ8601784.1"/>
    <property type="molecule type" value="Genomic_DNA"/>
</dbReference>
<feature type="domain" description="6-phosphofructo-2-kinase" evidence="3">
    <location>
        <begin position="49"/>
        <end position="265"/>
    </location>
</feature>
<dbReference type="GO" id="GO:0003873">
    <property type="term" value="F:6-phosphofructo-2-kinase activity"/>
    <property type="evidence" value="ECO:0007669"/>
    <property type="project" value="InterPro"/>
</dbReference>
<dbReference type="GO" id="GO:0005524">
    <property type="term" value="F:ATP binding"/>
    <property type="evidence" value="ECO:0007669"/>
    <property type="project" value="UniProtKB-KW"/>
</dbReference>
<evidence type="ECO:0000256" key="2">
    <source>
        <dbReference type="ARBA" id="ARBA00022840"/>
    </source>
</evidence>
<organism evidence="5 6">
    <name type="scientific">Chrysophaeum taylorii</name>
    <dbReference type="NCBI Taxonomy" id="2483200"/>
    <lineage>
        <taxon>Eukaryota</taxon>
        <taxon>Sar</taxon>
        <taxon>Stramenopiles</taxon>
        <taxon>Ochrophyta</taxon>
        <taxon>Pelagophyceae</taxon>
        <taxon>Pelagomonadales</taxon>
        <taxon>Pelagomonadaceae</taxon>
        <taxon>Chrysophaeum</taxon>
    </lineage>
</organism>
<evidence type="ECO:0000256" key="1">
    <source>
        <dbReference type="ARBA" id="ARBA00022741"/>
    </source>
</evidence>
<dbReference type="AlphaFoldDB" id="A0AAD7XI28"/>
<dbReference type="GO" id="GO:0006003">
    <property type="term" value="P:fructose 2,6-bisphosphate metabolic process"/>
    <property type="evidence" value="ECO:0007669"/>
    <property type="project" value="InterPro"/>
</dbReference>
<evidence type="ECO:0000313" key="5">
    <source>
        <dbReference type="EMBL" id="KAJ8602307.1"/>
    </source>
</evidence>
<dbReference type="Pfam" id="PF00300">
    <property type="entry name" value="His_Phos_1"/>
    <property type="match status" value="1"/>
</dbReference>
<dbReference type="InterPro" id="IPR003094">
    <property type="entry name" value="6Pfruct_kin"/>
</dbReference>
<dbReference type="EMBL" id="JAQMWT010000387">
    <property type="protein sequence ID" value="KAJ8602307.1"/>
    <property type="molecule type" value="Genomic_DNA"/>
</dbReference>
<keyword evidence="1" id="KW-0547">Nucleotide-binding</keyword>
<dbReference type="PANTHER" id="PTHR10606">
    <property type="entry name" value="6-PHOSPHOFRUCTO-2-KINASE/FRUCTOSE-2,6-BISPHOSPHATASE"/>
    <property type="match status" value="1"/>
</dbReference>
<reference evidence="5" key="1">
    <citation type="submission" date="2023-01" db="EMBL/GenBank/DDBJ databases">
        <title>Metagenome sequencing of chrysophaentin producing Chrysophaeum taylorii.</title>
        <authorList>
            <person name="Davison J."/>
            <person name="Bewley C."/>
        </authorList>
    </citation>
    <scope>NUCLEOTIDE SEQUENCE</scope>
    <source>
        <strain evidence="5">NIES-1699</strain>
    </source>
</reference>
<proteinExistence type="predicted"/>
<dbReference type="GO" id="GO:0004331">
    <property type="term" value="F:fructose-2,6-bisphosphate 2-phosphatase activity"/>
    <property type="evidence" value="ECO:0007669"/>
    <property type="project" value="TreeGrafter"/>
</dbReference>
<accession>A0AAD7XI28</accession>
<evidence type="ECO:0000313" key="4">
    <source>
        <dbReference type="EMBL" id="KAJ8601784.1"/>
    </source>
</evidence>
<dbReference type="InterPro" id="IPR013079">
    <property type="entry name" value="6Phosfructo_kin"/>
</dbReference>
<dbReference type="PRINTS" id="PR00991">
    <property type="entry name" value="6PFRUCTKNASE"/>
</dbReference>